<dbReference type="InterPro" id="IPR036570">
    <property type="entry name" value="HORMA_dom_sf"/>
</dbReference>
<dbReference type="GO" id="GO:0005654">
    <property type="term" value="C:nucleoplasm"/>
    <property type="evidence" value="ECO:0007669"/>
    <property type="project" value="TreeGrafter"/>
</dbReference>
<accession>T1IKM4</accession>
<evidence type="ECO:0000256" key="3">
    <source>
        <dbReference type="ARBA" id="ARBA00022618"/>
    </source>
</evidence>
<dbReference type="PhylomeDB" id="T1IKM4"/>
<dbReference type="EnsemblMetazoa" id="SMAR001475-RA">
    <property type="protein sequence ID" value="SMAR001475-PA"/>
    <property type="gene ID" value="SMAR001475"/>
</dbReference>
<dbReference type="Pfam" id="PF02301">
    <property type="entry name" value="HORMA"/>
    <property type="match status" value="1"/>
</dbReference>
<dbReference type="SUPFAM" id="SSF56019">
    <property type="entry name" value="The spindle assembly checkpoint protein mad2"/>
    <property type="match status" value="1"/>
</dbReference>
<keyword evidence="4" id="KW-0498">Mitosis</keyword>
<evidence type="ECO:0000313" key="10">
    <source>
        <dbReference type="EnsemblMetazoa" id="SMAR001475-PA"/>
    </source>
</evidence>
<reference evidence="11" key="1">
    <citation type="submission" date="2011-05" db="EMBL/GenBank/DDBJ databases">
        <authorList>
            <person name="Richards S.R."/>
            <person name="Qu J."/>
            <person name="Jiang H."/>
            <person name="Jhangiani S.N."/>
            <person name="Agravi P."/>
            <person name="Goodspeed R."/>
            <person name="Gross S."/>
            <person name="Mandapat C."/>
            <person name="Jackson L."/>
            <person name="Mathew T."/>
            <person name="Pu L."/>
            <person name="Thornton R."/>
            <person name="Saada N."/>
            <person name="Wilczek-Boney K.B."/>
            <person name="Lee S."/>
            <person name="Kovar C."/>
            <person name="Wu Y."/>
            <person name="Scherer S.E."/>
            <person name="Worley K.C."/>
            <person name="Muzny D.M."/>
            <person name="Gibbs R."/>
        </authorList>
    </citation>
    <scope>NUCLEOTIDE SEQUENCE</scope>
    <source>
        <strain evidence="11">Brora</strain>
    </source>
</reference>
<feature type="domain" description="HORMA" evidence="9">
    <location>
        <begin position="13"/>
        <end position="196"/>
    </location>
</feature>
<dbReference type="AlphaFoldDB" id="T1IKM4"/>
<evidence type="ECO:0000256" key="5">
    <source>
        <dbReference type="ARBA" id="ARBA00023242"/>
    </source>
</evidence>
<evidence type="ECO:0000256" key="1">
    <source>
        <dbReference type="ARBA" id="ARBA00004123"/>
    </source>
</evidence>
<keyword evidence="5" id="KW-0539">Nucleus</keyword>
<evidence type="ECO:0000256" key="2">
    <source>
        <dbReference type="ARBA" id="ARBA00010348"/>
    </source>
</evidence>
<dbReference type="OMA" id="WQFDVEI"/>
<dbReference type="GO" id="GO:0051301">
    <property type="term" value="P:cell division"/>
    <property type="evidence" value="ECO:0007669"/>
    <property type="project" value="UniProtKB-KW"/>
</dbReference>
<dbReference type="GO" id="GO:0000776">
    <property type="term" value="C:kinetochore"/>
    <property type="evidence" value="ECO:0007669"/>
    <property type="project" value="TreeGrafter"/>
</dbReference>
<name>T1IKM4_STRMM</name>
<dbReference type="Proteomes" id="UP000014500">
    <property type="component" value="Unassembled WGS sequence"/>
</dbReference>
<dbReference type="STRING" id="126957.T1IKM4"/>
<dbReference type="GO" id="GO:0007094">
    <property type="term" value="P:mitotic spindle assembly checkpoint signaling"/>
    <property type="evidence" value="ECO:0007669"/>
    <property type="project" value="TreeGrafter"/>
</dbReference>
<dbReference type="EMBL" id="JH430577">
    <property type="status" value="NOT_ANNOTATED_CDS"/>
    <property type="molecule type" value="Genomic_DNA"/>
</dbReference>
<comment type="subcellular location">
    <subcellularLocation>
        <location evidence="1">Nucleus</location>
    </subcellularLocation>
</comment>
<dbReference type="PANTHER" id="PTHR11842">
    <property type="entry name" value="MITOTIC SPINDLE ASSEMBLY CHECKPOINT PROTEIN MAD2"/>
    <property type="match status" value="1"/>
</dbReference>
<sequence length="204" mass="23030">MAGTDNRSTITLKGSSEIVAEFFHYGINSILYQRGIFPPETFSRVQKYGLTILISTNEELKNYLSVILERIKNWINTKCVQKLVLVISALDSGEVLEKWNFNVEYEEGNDNEKSGKEKAISDIHKEIGAIIRQITASVTFLPLLDCACSFDLHVYTNHSTLTGDDWSDAPTSFISNSEQVRLRSFSTSVHRVETSVSYKTHIIT</sequence>
<protein>
    <recommendedName>
        <fullName evidence="7">Mitotic spindle assembly checkpoint protein MAD2A</fullName>
    </recommendedName>
    <alternativeName>
        <fullName evidence="8">Mitotic arrest deficient 2-like protein 1</fullName>
    </alternativeName>
</protein>
<evidence type="ECO:0000256" key="8">
    <source>
        <dbReference type="ARBA" id="ARBA00076594"/>
    </source>
</evidence>
<dbReference type="InterPro" id="IPR003511">
    <property type="entry name" value="HORMA_dom"/>
</dbReference>
<evidence type="ECO:0000256" key="4">
    <source>
        <dbReference type="ARBA" id="ARBA00022776"/>
    </source>
</evidence>
<evidence type="ECO:0000259" key="9">
    <source>
        <dbReference type="PROSITE" id="PS50815"/>
    </source>
</evidence>
<dbReference type="Gene3D" id="3.30.900.10">
    <property type="entry name" value="HORMA domain"/>
    <property type="match status" value="1"/>
</dbReference>
<dbReference type="FunFam" id="3.30.900.10:FF:000002">
    <property type="entry name" value="Mitotic spindle assembly checkpoint protein MAD2A"/>
    <property type="match status" value="1"/>
</dbReference>
<comment type="similarity">
    <text evidence="2">Belongs to the MAD2 family.</text>
</comment>
<evidence type="ECO:0000256" key="6">
    <source>
        <dbReference type="ARBA" id="ARBA00023306"/>
    </source>
</evidence>
<organism evidence="10 11">
    <name type="scientific">Strigamia maritima</name>
    <name type="common">European centipede</name>
    <name type="synonym">Geophilus maritimus</name>
    <dbReference type="NCBI Taxonomy" id="126957"/>
    <lineage>
        <taxon>Eukaryota</taxon>
        <taxon>Metazoa</taxon>
        <taxon>Ecdysozoa</taxon>
        <taxon>Arthropoda</taxon>
        <taxon>Myriapoda</taxon>
        <taxon>Chilopoda</taxon>
        <taxon>Pleurostigmophora</taxon>
        <taxon>Geophilomorpha</taxon>
        <taxon>Linotaeniidae</taxon>
        <taxon>Strigamia</taxon>
    </lineage>
</organism>
<dbReference type="PROSITE" id="PS50815">
    <property type="entry name" value="HORMA"/>
    <property type="match status" value="1"/>
</dbReference>
<dbReference type="HOGENOM" id="CLU_072097_0_0_1"/>
<evidence type="ECO:0000256" key="7">
    <source>
        <dbReference type="ARBA" id="ARBA00068928"/>
    </source>
</evidence>
<keyword evidence="6" id="KW-0131">Cell cycle</keyword>
<dbReference type="GO" id="GO:1990728">
    <property type="term" value="C:mitotic spindle assembly checkpoint MAD1-MAD2 complex"/>
    <property type="evidence" value="ECO:0007669"/>
    <property type="project" value="UniProtKB-ARBA"/>
</dbReference>
<proteinExistence type="inferred from homology"/>
<evidence type="ECO:0000313" key="11">
    <source>
        <dbReference type="Proteomes" id="UP000014500"/>
    </source>
</evidence>
<dbReference type="eggNOG" id="KOG3285">
    <property type="taxonomic scope" value="Eukaryota"/>
</dbReference>
<dbReference type="InterPro" id="IPR045091">
    <property type="entry name" value="Mad2-like"/>
</dbReference>
<reference evidence="10" key="2">
    <citation type="submission" date="2015-02" db="UniProtKB">
        <authorList>
            <consortium name="EnsemblMetazoa"/>
        </authorList>
    </citation>
    <scope>IDENTIFICATION</scope>
</reference>
<keyword evidence="11" id="KW-1185">Reference proteome</keyword>
<keyword evidence="3" id="KW-0132">Cell division</keyword>
<dbReference type="PANTHER" id="PTHR11842:SF11">
    <property type="entry name" value="MITOTIC SPINDLE ASSEMBLY CHECKPOINT PROTEIN MAD2A"/>
    <property type="match status" value="1"/>
</dbReference>